<protein>
    <recommendedName>
        <fullName evidence="2">Arginine vasopressin-induced protein 1</fullName>
    </recommendedName>
</protein>
<comment type="function">
    <text evidence="1">May be involved in MAP kinase activation, epithelial sodium channel (ENaC) down-regulation and cell cycling.</text>
</comment>
<dbReference type="STRING" id="52670.A0A2I4CQP4"/>
<evidence type="ECO:0000256" key="3">
    <source>
        <dbReference type="ARBA" id="ARBA00023306"/>
    </source>
</evidence>
<feature type="region of interest" description="Disordered" evidence="4">
    <location>
        <begin position="117"/>
        <end position="137"/>
    </location>
</feature>
<name>A0A2I4CQP4_AUSLI</name>
<keyword evidence="6" id="KW-1185">Reference proteome</keyword>
<dbReference type="PANTHER" id="PTHR14350">
    <property type="entry name" value="ARGININE VASOPRESSIN-INDUCED PROTEIN 1"/>
    <property type="match status" value="1"/>
</dbReference>
<dbReference type="AlphaFoldDB" id="A0A2I4CQP4"/>
<dbReference type="InParanoid" id="A0A2I4CQP4"/>
<feature type="domain" description="Arginine vasopressin-induced protein 1/transcriptional and immune response regulator" evidence="5">
    <location>
        <begin position="66"/>
        <end position="117"/>
    </location>
</feature>
<dbReference type="InterPro" id="IPR020282">
    <property type="entry name" value="Avpi1/C8orf4_dom"/>
</dbReference>
<dbReference type="Proteomes" id="UP000192220">
    <property type="component" value="Unplaced"/>
</dbReference>
<keyword evidence="3" id="KW-0131">Cell cycle</keyword>
<reference evidence="7" key="1">
    <citation type="submission" date="2025-08" db="UniProtKB">
        <authorList>
            <consortium name="RefSeq"/>
        </authorList>
    </citation>
    <scope>IDENTIFICATION</scope>
    <source>
        <strain evidence="7">Quisiro</strain>
        <tissue evidence="7">Liver</tissue>
    </source>
</reference>
<accession>A0A2I4CQP4</accession>
<dbReference type="CTD" id="60370"/>
<evidence type="ECO:0000256" key="4">
    <source>
        <dbReference type="SAM" id="MobiDB-lite"/>
    </source>
</evidence>
<evidence type="ECO:0000313" key="7">
    <source>
        <dbReference type="RefSeq" id="XP_013882312.1"/>
    </source>
</evidence>
<sequence>MTLQLEVGQLSIRRCEGFSLNAASVIRLCLRVELETVSFKLQKKKNFVTFMAEALDFSSAEDSMLTQWKPSSRHSRKSGCSNIFSGVNLHQLHRLFRTAGDRNAEHRAKLVCQEMEADMEGEEEGQQKEGEEREDEAGLAQALVGLRVRARNKTGLRSEGHSDHKILRASGFIRVEEPSVAFAVEDNLTQSLEEFEQPTTEEDVPEIQNPFKSASWRVGVRLESSRDSERYLHRILH</sequence>
<proteinExistence type="predicted"/>
<evidence type="ECO:0000259" key="5">
    <source>
        <dbReference type="Pfam" id="PF15063"/>
    </source>
</evidence>
<evidence type="ECO:0000313" key="6">
    <source>
        <dbReference type="Proteomes" id="UP000192220"/>
    </source>
</evidence>
<evidence type="ECO:0000256" key="1">
    <source>
        <dbReference type="ARBA" id="ARBA00002403"/>
    </source>
</evidence>
<dbReference type="OrthoDB" id="9906905at2759"/>
<evidence type="ECO:0000256" key="2">
    <source>
        <dbReference type="ARBA" id="ARBA00020697"/>
    </source>
</evidence>
<dbReference type="KEGG" id="alim:106531092"/>
<dbReference type="Pfam" id="PF15063">
    <property type="entry name" value="TC1"/>
    <property type="match status" value="1"/>
</dbReference>
<dbReference type="InterPro" id="IPR039579">
    <property type="entry name" value="AVPI1"/>
</dbReference>
<organism evidence="6 7">
    <name type="scientific">Austrofundulus limnaeus</name>
    <name type="common">Annual killifish</name>
    <dbReference type="NCBI Taxonomy" id="52670"/>
    <lineage>
        <taxon>Eukaryota</taxon>
        <taxon>Metazoa</taxon>
        <taxon>Chordata</taxon>
        <taxon>Craniata</taxon>
        <taxon>Vertebrata</taxon>
        <taxon>Euteleostomi</taxon>
        <taxon>Actinopterygii</taxon>
        <taxon>Neopterygii</taxon>
        <taxon>Teleostei</taxon>
        <taxon>Neoteleostei</taxon>
        <taxon>Acanthomorphata</taxon>
        <taxon>Ovalentaria</taxon>
        <taxon>Atherinomorphae</taxon>
        <taxon>Cyprinodontiformes</taxon>
        <taxon>Rivulidae</taxon>
        <taxon>Austrofundulus</taxon>
    </lineage>
</organism>
<dbReference type="RefSeq" id="XP_013882312.1">
    <property type="nucleotide sequence ID" value="XM_014026858.1"/>
</dbReference>
<gene>
    <name evidence="7" type="primary">avpi1</name>
</gene>